<keyword evidence="1" id="KW-0472">Membrane</keyword>
<name>A0ABV1TTC6_9ACTN</name>
<evidence type="ECO:0000313" key="3">
    <source>
        <dbReference type="Proteomes" id="UP001490365"/>
    </source>
</evidence>
<dbReference type="Proteomes" id="UP001490365">
    <property type="component" value="Unassembled WGS sequence"/>
</dbReference>
<dbReference type="EMBL" id="JBEOZM010000029">
    <property type="protein sequence ID" value="MER6273277.1"/>
    <property type="molecule type" value="Genomic_DNA"/>
</dbReference>
<proteinExistence type="predicted"/>
<keyword evidence="1" id="KW-0812">Transmembrane</keyword>
<keyword evidence="3" id="KW-1185">Reference proteome</keyword>
<feature type="transmembrane region" description="Helical" evidence="1">
    <location>
        <begin position="21"/>
        <end position="40"/>
    </location>
</feature>
<keyword evidence="1" id="KW-1133">Transmembrane helix</keyword>
<sequence length="71" mass="7461">MDHPFRDNPFRDGGPAERVMPWLSAAVVLVLATATLAGGAGPLVKALAAAVAVAVLGRSAYLINRRRPPNR</sequence>
<accession>A0ABV1TTC6</accession>
<gene>
    <name evidence="2" type="ORF">ABT211_39320</name>
</gene>
<comment type="caution">
    <text evidence="2">The sequence shown here is derived from an EMBL/GenBank/DDBJ whole genome shotgun (WGS) entry which is preliminary data.</text>
</comment>
<dbReference type="RefSeq" id="WP_351961555.1">
    <property type="nucleotide sequence ID" value="NZ_JBEOZM010000029.1"/>
</dbReference>
<evidence type="ECO:0000256" key="1">
    <source>
        <dbReference type="SAM" id="Phobius"/>
    </source>
</evidence>
<reference evidence="2 3" key="1">
    <citation type="submission" date="2024-06" db="EMBL/GenBank/DDBJ databases">
        <title>The Natural Products Discovery Center: Release of the First 8490 Sequenced Strains for Exploring Actinobacteria Biosynthetic Diversity.</title>
        <authorList>
            <person name="Kalkreuter E."/>
            <person name="Kautsar S.A."/>
            <person name="Yang D."/>
            <person name="Bader C.D."/>
            <person name="Teijaro C.N."/>
            <person name="Fluegel L."/>
            <person name="Davis C.M."/>
            <person name="Simpson J.R."/>
            <person name="Lauterbach L."/>
            <person name="Steele A.D."/>
            <person name="Gui C."/>
            <person name="Meng S."/>
            <person name="Li G."/>
            <person name="Viehrig K."/>
            <person name="Ye F."/>
            <person name="Su P."/>
            <person name="Kiefer A.F."/>
            <person name="Nichols A."/>
            <person name="Cepeda A.J."/>
            <person name="Yan W."/>
            <person name="Fan B."/>
            <person name="Jiang Y."/>
            <person name="Adhikari A."/>
            <person name="Zheng C.-J."/>
            <person name="Schuster L."/>
            <person name="Cowan T.M."/>
            <person name="Smanski M.J."/>
            <person name="Chevrette M.G."/>
            <person name="De Carvalho L.P.S."/>
            <person name="Shen B."/>
        </authorList>
    </citation>
    <scope>NUCLEOTIDE SEQUENCE [LARGE SCALE GENOMIC DNA]</scope>
    <source>
        <strain evidence="2 3">NPDC001694</strain>
    </source>
</reference>
<feature type="transmembrane region" description="Helical" evidence="1">
    <location>
        <begin position="46"/>
        <end position="63"/>
    </location>
</feature>
<evidence type="ECO:0000313" key="2">
    <source>
        <dbReference type="EMBL" id="MER6273277.1"/>
    </source>
</evidence>
<protein>
    <submittedName>
        <fullName evidence="2">Uncharacterized protein</fullName>
    </submittedName>
</protein>
<organism evidence="2 3">
    <name type="scientific">Streptomyces sp. 900105755</name>
    <dbReference type="NCBI Taxonomy" id="3154389"/>
    <lineage>
        <taxon>Bacteria</taxon>
        <taxon>Bacillati</taxon>
        <taxon>Actinomycetota</taxon>
        <taxon>Actinomycetes</taxon>
        <taxon>Kitasatosporales</taxon>
        <taxon>Streptomycetaceae</taxon>
        <taxon>Streptomyces</taxon>
    </lineage>
</organism>